<dbReference type="STRING" id="574566.I0Z6S6"/>
<feature type="region of interest" description="Disordered" evidence="15">
    <location>
        <begin position="20"/>
        <end position="49"/>
    </location>
</feature>
<dbReference type="SUPFAM" id="SSF52218">
    <property type="entry name" value="Flavoproteins"/>
    <property type="match status" value="1"/>
</dbReference>
<dbReference type="Gene3D" id="3.20.20.70">
    <property type="entry name" value="Aldolase class I"/>
    <property type="match status" value="1"/>
</dbReference>
<feature type="domain" description="Flavodoxin-like" evidence="16">
    <location>
        <begin position="110"/>
        <end position="258"/>
    </location>
</feature>
<evidence type="ECO:0000313" key="18">
    <source>
        <dbReference type="EMBL" id="EIE26345.1"/>
    </source>
</evidence>
<dbReference type="InterPro" id="IPR058240">
    <property type="entry name" value="rSAM_sf"/>
</dbReference>
<evidence type="ECO:0000256" key="10">
    <source>
        <dbReference type="ARBA" id="ARBA00023004"/>
    </source>
</evidence>
<evidence type="ECO:0000259" key="17">
    <source>
        <dbReference type="PROSITE" id="PS51918"/>
    </source>
</evidence>
<dbReference type="CDD" id="cd01335">
    <property type="entry name" value="Radical_SAM"/>
    <property type="match status" value="1"/>
</dbReference>
<keyword evidence="7" id="KW-0819">tRNA processing</keyword>
<evidence type="ECO:0000256" key="11">
    <source>
        <dbReference type="ARBA" id="ARBA00023014"/>
    </source>
</evidence>
<dbReference type="eggNOG" id="KOG1160">
    <property type="taxonomic scope" value="Eukaryota"/>
</dbReference>
<keyword evidence="10" id="KW-0408">Iron</keyword>
<dbReference type="GO" id="GO:0010181">
    <property type="term" value="F:FMN binding"/>
    <property type="evidence" value="ECO:0007669"/>
    <property type="project" value="InterPro"/>
</dbReference>
<dbReference type="GO" id="GO:0051539">
    <property type="term" value="F:4 iron, 4 sulfur cluster binding"/>
    <property type="evidence" value="ECO:0007669"/>
    <property type="project" value="UniProtKB-KW"/>
</dbReference>
<dbReference type="AlphaFoldDB" id="I0Z6S6"/>
<evidence type="ECO:0000256" key="5">
    <source>
        <dbReference type="ARBA" id="ARBA00022485"/>
    </source>
</evidence>
<comment type="catalytic activity">
    <reaction evidence="14">
        <text>N(1)-methylguanosine(37) in tRNA(Phe) + pyruvate + S-adenosyl-L-methionine = 4-demethylwyosine(37) in tRNA(Phe) + 5'-deoxyadenosine + L-methionine + CO2 + H2O</text>
        <dbReference type="Rhea" id="RHEA:36347"/>
        <dbReference type="Rhea" id="RHEA-COMP:10164"/>
        <dbReference type="Rhea" id="RHEA-COMP:10165"/>
        <dbReference type="ChEBI" id="CHEBI:15361"/>
        <dbReference type="ChEBI" id="CHEBI:15377"/>
        <dbReference type="ChEBI" id="CHEBI:16526"/>
        <dbReference type="ChEBI" id="CHEBI:17319"/>
        <dbReference type="ChEBI" id="CHEBI:57844"/>
        <dbReference type="ChEBI" id="CHEBI:59789"/>
        <dbReference type="ChEBI" id="CHEBI:64315"/>
        <dbReference type="ChEBI" id="CHEBI:73542"/>
        <dbReference type="EC" id="4.1.3.44"/>
    </reaction>
</comment>
<dbReference type="Pfam" id="PF00258">
    <property type="entry name" value="Flavodoxin_1"/>
    <property type="match status" value="1"/>
</dbReference>
<reference evidence="18 19" key="1">
    <citation type="journal article" date="2012" name="Genome Biol.">
        <title>The genome of the polar eukaryotic microalga coccomyxa subellipsoidea reveals traits of cold adaptation.</title>
        <authorList>
            <person name="Blanc G."/>
            <person name="Agarkova I."/>
            <person name="Grimwood J."/>
            <person name="Kuo A."/>
            <person name="Brueggeman A."/>
            <person name="Dunigan D."/>
            <person name="Gurnon J."/>
            <person name="Ladunga I."/>
            <person name="Lindquist E."/>
            <person name="Lucas S."/>
            <person name="Pangilinan J."/>
            <person name="Proschold T."/>
            <person name="Salamov A."/>
            <person name="Schmutz J."/>
            <person name="Weeks D."/>
            <person name="Yamada T."/>
            <person name="Claverie J.M."/>
            <person name="Grigoriev I."/>
            <person name="Van Etten J."/>
            <person name="Lomsadze A."/>
            <person name="Borodovsky M."/>
        </authorList>
    </citation>
    <scope>NUCLEOTIDE SEQUENCE [LARGE SCALE GENOMIC DNA]</scope>
    <source>
        <strain evidence="18 19">C-169</strain>
    </source>
</reference>
<dbReference type="GeneID" id="17044355"/>
<evidence type="ECO:0000256" key="7">
    <source>
        <dbReference type="ARBA" id="ARBA00022694"/>
    </source>
</evidence>
<feature type="domain" description="Radical SAM core" evidence="17">
    <location>
        <begin position="386"/>
        <end position="637"/>
    </location>
</feature>
<dbReference type="KEGG" id="csl:COCSUDRAFT_26989"/>
<dbReference type="Proteomes" id="UP000007264">
    <property type="component" value="Unassembled WGS sequence"/>
</dbReference>
<comment type="cofactor">
    <cofactor evidence="1">
        <name>[4Fe-4S] cluster</name>
        <dbReference type="ChEBI" id="CHEBI:49883"/>
    </cofactor>
</comment>
<organism evidence="18 19">
    <name type="scientific">Coccomyxa subellipsoidea (strain C-169)</name>
    <name type="common">Green microalga</name>
    <dbReference type="NCBI Taxonomy" id="574566"/>
    <lineage>
        <taxon>Eukaryota</taxon>
        <taxon>Viridiplantae</taxon>
        <taxon>Chlorophyta</taxon>
        <taxon>core chlorophytes</taxon>
        <taxon>Trebouxiophyceae</taxon>
        <taxon>Trebouxiophyceae incertae sedis</taxon>
        <taxon>Coccomyxaceae</taxon>
        <taxon>Coccomyxa</taxon>
        <taxon>Coccomyxa subellipsoidea</taxon>
    </lineage>
</organism>
<dbReference type="UniPathway" id="UPA00375"/>
<evidence type="ECO:0000256" key="1">
    <source>
        <dbReference type="ARBA" id="ARBA00001966"/>
    </source>
</evidence>
<keyword evidence="12" id="KW-0456">Lyase</keyword>
<comment type="function">
    <text evidence="13">Probable component of the wybutosine biosynthesis pathway. Wybutosine is a hyper modified guanosine with a tricyclic base found at the 3'-position adjacent to the anticodon of eukaryotic phenylalanine tRNA. Catalyzes the condensation of N-methylguanine with 2 carbon atoms from pyruvate to form the tricyclic 4-demethylwyosine, an intermediate in wybutosine biosynthesis.</text>
</comment>
<dbReference type="PANTHER" id="PTHR13930:SF0">
    <property type="entry name" value="S-ADENOSYL-L-METHIONINE-DEPENDENT TRNA 4-DEMETHYLWYOSINE SYNTHASE TYW1-RELATED"/>
    <property type="match status" value="1"/>
</dbReference>
<keyword evidence="11" id="KW-0411">Iron-sulfur</keyword>
<evidence type="ECO:0000256" key="12">
    <source>
        <dbReference type="ARBA" id="ARBA00023239"/>
    </source>
</evidence>
<dbReference type="RefSeq" id="XP_005650889.1">
    <property type="nucleotide sequence ID" value="XM_005650832.1"/>
</dbReference>
<evidence type="ECO:0000256" key="4">
    <source>
        <dbReference type="ARBA" id="ARBA00012821"/>
    </source>
</evidence>
<keyword evidence="8" id="KW-0479">Metal-binding</keyword>
<evidence type="ECO:0000256" key="14">
    <source>
        <dbReference type="ARBA" id="ARBA00049466"/>
    </source>
</evidence>
<dbReference type="PANTHER" id="PTHR13930">
    <property type="entry name" value="S-ADENOSYL-L-METHIONINE-DEPENDENT TRNA 4-DEMETHYLWYOSINE SYNTHASE"/>
    <property type="match status" value="1"/>
</dbReference>
<dbReference type="EC" id="4.1.3.44" evidence="4"/>
<gene>
    <name evidence="18" type="ORF">COCSUDRAFT_26989</name>
</gene>
<dbReference type="InterPro" id="IPR013917">
    <property type="entry name" value="tRNA_wybutosine-synth"/>
</dbReference>
<evidence type="ECO:0000256" key="6">
    <source>
        <dbReference type="ARBA" id="ARBA00022691"/>
    </source>
</evidence>
<protein>
    <recommendedName>
        <fullName evidence="4">tRNA 4-demethylwyosine synthase (AdoMet-dependent)</fullName>
        <ecNumber evidence="4">4.1.3.44</ecNumber>
    </recommendedName>
</protein>
<dbReference type="InterPro" id="IPR029039">
    <property type="entry name" value="Flavoprotein-like_sf"/>
</dbReference>
<evidence type="ECO:0000313" key="19">
    <source>
        <dbReference type="Proteomes" id="UP000007264"/>
    </source>
</evidence>
<keyword evidence="5" id="KW-0004">4Fe-4S</keyword>
<evidence type="ECO:0000256" key="15">
    <source>
        <dbReference type="SAM" id="MobiDB-lite"/>
    </source>
</evidence>
<evidence type="ECO:0000256" key="8">
    <source>
        <dbReference type="ARBA" id="ARBA00022723"/>
    </source>
</evidence>
<dbReference type="InterPro" id="IPR007197">
    <property type="entry name" value="rSAM"/>
</dbReference>
<evidence type="ECO:0000256" key="3">
    <source>
        <dbReference type="ARBA" id="ARBA00010115"/>
    </source>
</evidence>
<evidence type="ECO:0000256" key="9">
    <source>
        <dbReference type="ARBA" id="ARBA00022741"/>
    </source>
</evidence>
<dbReference type="SFLD" id="SFLDF00284">
    <property type="entry name" value="tRNA_wybutosine-synthesizing"/>
    <property type="match status" value="1"/>
</dbReference>
<dbReference type="GO" id="GO:0031591">
    <property type="term" value="P:wybutosine biosynthetic process"/>
    <property type="evidence" value="ECO:0007669"/>
    <property type="project" value="TreeGrafter"/>
</dbReference>
<dbReference type="InterPro" id="IPR013785">
    <property type="entry name" value="Aldolase_TIM"/>
</dbReference>
<comment type="caution">
    <text evidence="18">The sequence shown here is derived from an EMBL/GenBank/DDBJ whole genome shotgun (WGS) entry which is preliminary data.</text>
</comment>
<dbReference type="FunFam" id="3.20.20.70:FF:000196">
    <property type="entry name" value="S-adenosyl-L-methionine-dependent tRNA 4-demethylwyosine synthase"/>
    <property type="match status" value="1"/>
</dbReference>
<accession>I0Z6S6</accession>
<dbReference type="PROSITE" id="PS51918">
    <property type="entry name" value="RADICAL_SAM"/>
    <property type="match status" value="1"/>
</dbReference>
<dbReference type="Pfam" id="PF04055">
    <property type="entry name" value="Radical_SAM"/>
    <property type="match status" value="1"/>
</dbReference>
<dbReference type="PROSITE" id="PS50902">
    <property type="entry name" value="FLAVODOXIN_LIKE"/>
    <property type="match status" value="1"/>
</dbReference>
<comment type="pathway">
    <text evidence="2">tRNA modification; wybutosine-tRNA(Phe) biosynthesis.</text>
</comment>
<dbReference type="InterPro" id="IPR034556">
    <property type="entry name" value="tRNA_wybutosine-synthase"/>
</dbReference>
<dbReference type="InterPro" id="IPR008254">
    <property type="entry name" value="Flavodoxin/NO_synth"/>
</dbReference>
<feature type="region of interest" description="Disordered" evidence="15">
    <location>
        <begin position="264"/>
        <end position="321"/>
    </location>
</feature>
<dbReference type="PRINTS" id="PR00369">
    <property type="entry name" value="FLAVODOXIN"/>
</dbReference>
<name>I0Z6S6_COCSC</name>
<keyword evidence="19" id="KW-1185">Reference proteome</keyword>
<evidence type="ECO:0000256" key="2">
    <source>
        <dbReference type="ARBA" id="ARBA00004797"/>
    </source>
</evidence>
<dbReference type="SFLD" id="SFLDG01071">
    <property type="entry name" value="tRNA_wybutosine-synthesizing"/>
    <property type="match status" value="1"/>
</dbReference>
<evidence type="ECO:0000259" key="16">
    <source>
        <dbReference type="PROSITE" id="PS50902"/>
    </source>
</evidence>
<dbReference type="OrthoDB" id="271553at2759"/>
<dbReference type="GO" id="GO:0046872">
    <property type="term" value="F:metal ion binding"/>
    <property type="evidence" value="ECO:0007669"/>
    <property type="project" value="UniProtKB-KW"/>
</dbReference>
<dbReference type="SUPFAM" id="SSF102114">
    <property type="entry name" value="Radical SAM enzymes"/>
    <property type="match status" value="1"/>
</dbReference>
<dbReference type="GO" id="GO:0102521">
    <property type="term" value="F:tRNA-4-demethylwyosine synthase activity"/>
    <property type="evidence" value="ECO:0007669"/>
    <property type="project" value="UniProtKB-EC"/>
</dbReference>
<sequence>MKSLWRLLLSVKTNPVPIQDRVTQQDGSLRDTDHSPKTCQNNSGGAQEPDVVAAASQEASCCNGAGAEEKHSTANSSPWGDGCSSNACQCTAKTAASEPLVTAGISPSRGKVLFGSQKGTSSTLAGQLAEQAAAQGVQLAVMDLGVFEVEQLWKEQLVIIVTSTYEDGTPPNNARWFCQWLGASSTDCRVGADALKDTSFAVFGCGNSLYEANFNKVAMTVDEQLGGLGGQRLLPCGRGDEDTGKMEQQFAAWSDALLQALREGPPSDEAAVEQTEGDARSDGYCTTDSDDDEAEQEEEVADLEDLAGPVSRNGVGDRAASTSGRAAADIGADAAAGPKEMLTPPLRAALGKQGYKLVGSHSGVKLCRWTKSMLRGRGGCYKHAFYGIESHRCMEATPSLACANKCVFCWRHHTNPVGREWRWKMDGPEEIVEGALSHHVRMINEFRGVPGVKADRLAEGMQVRHCALSLVGEPIMYPEINRLIALLHARRISSFLVTNAQFPDRIRQALLCLSLAPVTQLYVSVDAATRDELKAIDRPLFKDFWQRFLDCLTTLRDKRQRTVYRLTLVKGWNMEAAQEYAQLVALGQPDFIEIKGVTYCGSSSASSLTMHNVPYHQDICAFGQVLCDACNGEYGLSCEHAHSCCILLARKSRFLIEGRWHTWIDYNKFQELAAGTSPFSSQDYMLPTPDWAVYGAPEAGFDPLEARVKKARNHPAKAEIGGCT</sequence>
<keyword evidence="6" id="KW-0949">S-adenosyl-L-methionine</keyword>
<comment type="similarity">
    <text evidence="3">Belongs to the TYW1 family.</text>
</comment>
<keyword evidence="9" id="KW-0547">Nucleotide-binding</keyword>
<dbReference type="SFLD" id="SFLDS00029">
    <property type="entry name" value="Radical_SAM"/>
    <property type="match status" value="1"/>
</dbReference>
<dbReference type="EMBL" id="AGSI01000002">
    <property type="protein sequence ID" value="EIE26345.1"/>
    <property type="molecule type" value="Genomic_DNA"/>
</dbReference>
<dbReference type="InterPro" id="IPR001094">
    <property type="entry name" value="Flavdoxin-like"/>
</dbReference>
<feature type="compositionally biased region" description="Acidic residues" evidence="15">
    <location>
        <begin position="288"/>
        <end position="305"/>
    </location>
</feature>
<dbReference type="Pfam" id="PF08608">
    <property type="entry name" value="Wyosine_form"/>
    <property type="match status" value="1"/>
</dbReference>
<proteinExistence type="inferred from homology"/>
<dbReference type="Gene3D" id="3.40.50.360">
    <property type="match status" value="1"/>
</dbReference>
<evidence type="ECO:0000256" key="13">
    <source>
        <dbReference type="ARBA" id="ARBA00025368"/>
    </source>
</evidence>